<dbReference type="OrthoDB" id="1434354at2759"/>
<protein>
    <recommendedName>
        <fullName evidence="1">CRAL-TRIO domain-containing protein</fullName>
    </recommendedName>
</protein>
<dbReference type="InterPro" id="IPR001251">
    <property type="entry name" value="CRAL-TRIO_dom"/>
</dbReference>
<comment type="caution">
    <text evidence="2">The sequence shown here is derived from an EMBL/GenBank/DDBJ whole genome shotgun (WGS) entry which is preliminary data.</text>
</comment>
<reference evidence="2" key="1">
    <citation type="submission" date="2021-08" db="EMBL/GenBank/DDBJ databases">
        <title>WGS assembly of Ceratopteris richardii.</title>
        <authorList>
            <person name="Marchant D.B."/>
            <person name="Chen G."/>
            <person name="Jenkins J."/>
            <person name="Shu S."/>
            <person name="Leebens-Mack J."/>
            <person name="Grimwood J."/>
            <person name="Schmutz J."/>
            <person name="Soltis P."/>
            <person name="Soltis D."/>
            <person name="Chen Z.-H."/>
        </authorList>
    </citation>
    <scope>NUCLEOTIDE SEQUENCE</scope>
    <source>
        <strain evidence="2">Whitten #5841</strain>
        <tissue evidence="2">Leaf</tissue>
    </source>
</reference>
<dbReference type="SUPFAM" id="SSF52087">
    <property type="entry name" value="CRAL/TRIO domain"/>
    <property type="match status" value="1"/>
</dbReference>
<proteinExistence type="predicted"/>
<accession>A0A8T2QRW9</accession>
<dbReference type="InterPro" id="IPR011074">
    <property type="entry name" value="CRAL/TRIO_N_dom"/>
</dbReference>
<dbReference type="AlphaFoldDB" id="A0A8T2QRW9"/>
<dbReference type="PANTHER" id="PTHR46277:SF7">
    <property type="entry name" value="CRAL-TRIO DOMAIN-CONTAINING PROTEIN"/>
    <property type="match status" value="1"/>
</dbReference>
<dbReference type="SUPFAM" id="SSF46938">
    <property type="entry name" value="CRAL/TRIO N-terminal domain"/>
    <property type="match status" value="1"/>
</dbReference>
<dbReference type="CDD" id="cd00170">
    <property type="entry name" value="SEC14"/>
    <property type="match status" value="1"/>
</dbReference>
<evidence type="ECO:0000259" key="1">
    <source>
        <dbReference type="PROSITE" id="PS50191"/>
    </source>
</evidence>
<gene>
    <name evidence="2" type="ORF">KP509_33G057700</name>
</gene>
<sequence length="258" mass="28825">MNVCTAASMGDDSEFDMEIAYFRNAVESLGVSTEEVDDSTCLRFLKARSMHVDKAAKMFVQSHTWRTSFVPQGYIPIDHITSELNANKCALQGYSKEGYPLVIGFGAKHYPGESSLETFKKYVVYILDKTIASASARGTEKIAAIGDLKDMAYKNVDLKAYIAAFQILQDYYPERLAKLYLINAPNFFIGIWKLVSRFLDQPTKDKICVLSNDVIREVLLSDVDVETLPSDYGGKAELLFIQDVDVPNFPRQVASVPA</sequence>
<dbReference type="OMA" id="HMPWFFV"/>
<dbReference type="EMBL" id="CM035438">
    <property type="protein sequence ID" value="KAH7286083.1"/>
    <property type="molecule type" value="Genomic_DNA"/>
</dbReference>
<dbReference type="Gene3D" id="3.40.525.10">
    <property type="entry name" value="CRAL-TRIO lipid binding domain"/>
    <property type="match status" value="1"/>
</dbReference>
<dbReference type="Proteomes" id="UP000825935">
    <property type="component" value="Chromosome 33"/>
</dbReference>
<dbReference type="InterPro" id="IPR036865">
    <property type="entry name" value="CRAL-TRIO_dom_sf"/>
</dbReference>
<dbReference type="Pfam" id="PF00650">
    <property type="entry name" value="CRAL_TRIO"/>
    <property type="match status" value="1"/>
</dbReference>
<feature type="domain" description="CRAL-TRIO" evidence="1">
    <location>
        <begin position="90"/>
        <end position="240"/>
    </location>
</feature>
<dbReference type="Pfam" id="PF03765">
    <property type="entry name" value="CRAL_TRIO_N"/>
    <property type="match status" value="1"/>
</dbReference>
<dbReference type="SMART" id="SM00516">
    <property type="entry name" value="SEC14"/>
    <property type="match status" value="1"/>
</dbReference>
<name>A0A8T2QRW9_CERRI</name>
<evidence type="ECO:0000313" key="2">
    <source>
        <dbReference type="EMBL" id="KAH7286083.1"/>
    </source>
</evidence>
<organism evidence="2 3">
    <name type="scientific">Ceratopteris richardii</name>
    <name type="common">Triangle waterfern</name>
    <dbReference type="NCBI Taxonomy" id="49495"/>
    <lineage>
        <taxon>Eukaryota</taxon>
        <taxon>Viridiplantae</taxon>
        <taxon>Streptophyta</taxon>
        <taxon>Embryophyta</taxon>
        <taxon>Tracheophyta</taxon>
        <taxon>Polypodiopsida</taxon>
        <taxon>Polypodiidae</taxon>
        <taxon>Polypodiales</taxon>
        <taxon>Pteridineae</taxon>
        <taxon>Pteridaceae</taxon>
        <taxon>Parkerioideae</taxon>
        <taxon>Ceratopteris</taxon>
    </lineage>
</organism>
<dbReference type="InterPro" id="IPR036273">
    <property type="entry name" value="CRAL/TRIO_N_dom_sf"/>
</dbReference>
<dbReference type="PROSITE" id="PS50191">
    <property type="entry name" value="CRAL_TRIO"/>
    <property type="match status" value="1"/>
</dbReference>
<dbReference type="SMART" id="SM01100">
    <property type="entry name" value="CRAL_TRIO_N"/>
    <property type="match status" value="1"/>
</dbReference>
<evidence type="ECO:0000313" key="3">
    <source>
        <dbReference type="Proteomes" id="UP000825935"/>
    </source>
</evidence>
<keyword evidence="3" id="KW-1185">Reference proteome</keyword>
<dbReference type="PANTHER" id="PTHR46277">
    <property type="entry name" value="OS03G0850700 PROTEIN"/>
    <property type="match status" value="1"/>
</dbReference>